<dbReference type="Proteomes" id="UP001163603">
    <property type="component" value="Chromosome 12"/>
</dbReference>
<organism evidence="1 2">
    <name type="scientific">Pistacia integerrima</name>
    <dbReference type="NCBI Taxonomy" id="434235"/>
    <lineage>
        <taxon>Eukaryota</taxon>
        <taxon>Viridiplantae</taxon>
        <taxon>Streptophyta</taxon>
        <taxon>Embryophyta</taxon>
        <taxon>Tracheophyta</taxon>
        <taxon>Spermatophyta</taxon>
        <taxon>Magnoliopsida</taxon>
        <taxon>eudicotyledons</taxon>
        <taxon>Gunneridae</taxon>
        <taxon>Pentapetalae</taxon>
        <taxon>rosids</taxon>
        <taxon>malvids</taxon>
        <taxon>Sapindales</taxon>
        <taxon>Anacardiaceae</taxon>
        <taxon>Pistacia</taxon>
    </lineage>
</organism>
<evidence type="ECO:0000313" key="1">
    <source>
        <dbReference type="EMBL" id="KAJ0018877.1"/>
    </source>
</evidence>
<sequence>MNLSIYFSLLVFLLPLYYFIQLARRTNSKKLPPGSVGLPIIGNSLKFLHAMHTDTMEQWFHERIGKYGPINKLSLFGTPAVFLHGQAANKFVYTCDADTLGPQQPPSFKMICGERNILELNGDDHKRVRGMLMSFLKPEVLKQYVGKMDEEIRKHLEIHWHGKQNIAVMPSMKTLTFNIMSSLLFGIKQEASRDALIKLLRQIIDGSVSLAINLPFTSFRQGLQARAKFRSMILDLIHERRAALKHQTAVPHQDLITCLLSIRNSDNSIILSDEEIVNNVIVLMIAGHDTSSVLITLLVRLLATNPTVYATIVQEQEEITKSKASGEHLTWDDLAKMKYTWRVALETLRMYPPVLGPFKKVLKDFEYEGFTIPQGWQIVLGASLTHMDEEIFPDPSKFDPTRFEKQASIPAYSFVGFGGGPRICPGYEFARLETLSTIHYLVTQFTWKLSCLISLLKVSPLAMNLALYFFLILKLLPLHYFLKKRTSKKLPPGSLGLPIIGQALSLLHSLHTNTTEKWFQERINKCGPISKLSLFGTPTVFLCGQAANKFIYTCDGKALANQQPPSIQRICGELNITELSGDDHKRMRGALVSFLKPEVLKQYVGKMDQEIKNHLELHWPYKKKYCEHFHDMMDGMLSIPINLPFTRFHRSLKASEEARKIILHLIHEKRAALKQHIAFPHQDLVTCLLSIKSKDDSIVISDEEIIDNTIIIMIAGHNTSSVLITFLVRLLATDKLVCANIVQEQEEIAKCKASGEVLTWEDLAKMKYTWRVALETLRMNPPLLGAFRKSLTDFEYEGYAPPFGFVAFGGGPRICPGYEFARIETLTTIHYLVTKLSWKLCCRDNSFTRKPFPVFKKGLQIEIEPKNSTH</sequence>
<gene>
    <name evidence="1" type="ORF">Pint_10930</name>
</gene>
<evidence type="ECO:0000313" key="2">
    <source>
        <dbReference type="Proteomes" id="UP001163603"/>
    </source>
</evidence>
<accession>A0ACC0XM92</accession>
<reference evidence="2" key="1">
    <citation type="journal article" date="2023" name="G3 (Bethesda)">
        <title>Genome assembly and association tests identify interacting loci associated with vigor, precocity, and sex in interspecific pistachio rootstocks.</title>
        <authorList>
            <person name="Palmer W."/>
            <person name="Jacygrad E."/>
            <person name="Sagayaradj S."/>
            <person name="Cavanaugh K."/>
            <person name="Han R."/>
            <person name="Bertier L."/>
            <person name="Beede B."/>
            <person name="Kafkas S."/>
            <person name="Golino D."/>
            <person name="Preece J."/>
            <person name="Michelmore R."/>
        </authorList>
    </citation>
    <scope>NUCLEOTIDE SEQUENCE [LARGE SCALE GENOMIC DNA]</scope>
</reference>
<name>A0ACC0XM92_9ROSI</name>
<comment type="caution">
    <text evidence="1">The sequence shown here is derived from an EMBL/GenBank/DDBJ whole genome shotgun (WGS) entry which is preliminary data.</text>
</comment>
<proteinExistence type="predicted"/>
<keyword evidence="2" id="KW-1185">Reference proteome</keyword>
<dbReference type="EMBL" id="CM047747">
    <property type="protein sequence ID" value="KAJ0018877.1"/>
    <property type="molecule type" value="Genomic_DNA"/>
</dbReference>
<protein>
    <submittedName>
        <fullName evidence="1">Uncharacterized protein</fullName>
    </submittedName>
</protein>